<keyword evidence="15" id="KW-1185">Reference proteome</keyword>
<gene>
    <name evidence="14" type="ORF">RchiOBHm_Chr6g0260841</name>
</gene>
<name>A0A2P6PNB1_ROSCH</name>
<keyword evidence="4" id="KW-0863">Zinc-finger</keyword>
<dbReference type="FunFam" id="3.40.50.300:FF:000720">
    <property type="entry name" value="Guanine nucleotide-binding protein G(k) subunit alpha"/>
    <property type="match status" value="1"/>
</dbReference>
<evidence type="ECO:0000256" key="2">
    <source>
        <dbReference type="ARBA" id="ARBA00022723"/>
    </source>
</evidence>
<comment type="caution">
    <text evidence="14">The sequence shown here is derived from an EMBL/GenBank/DDBJ whole genome shotgun (WGS) entry which is preliminary data.</text>
</comment>
<keyword evidence="8" id="KW-0807">Transducer</keyword>
<evidence type="ECO:0000256" key="10">
    <source>
        <dbReference type="ARBA" id="ARBA00060880"/>
    </source>
</evidence>
<dbReference type="GO" id="GO:0031683">
    <property type="term" value="F:G-protein beta/gamma-subunit complex binding"/>
    <property type="evidence" value="ECO:0007669"/>
    <property type="project" value="InterPro"/>
</dbReference>
<dbReference type="SMART" id="SM00275">
    <property type="entry name" value="G_alpha"/>
    <property type="match status" value="1"/>
</dbReference>
<feature type="binding site" evidence="11">
    <location>
        <position position="836"/>
    </location>
    <ligand>
        <name>GTP</name>
        <dbReference type="ChEBI" id="CHEBI:37565"/>
    </ligand>
</feature>
<dbReference type="Pfam" id="PF00503">
    <property type="entry name" value="G-alpha"/>
    <property type="match status" value="1"/>
</dbReference>
<proteinExistence type="inferred from homology"/>
<dbReference type="GO" id="GO:0005634">
    <property type="term" value="C:nucleus"/>
    <property type="evidence" value="ECO:0007669"/>
    <property type="project" value="UniProtKB-SubCell"/>
</dbReference>
<dbReference type="PRINTS" id="PR00318">
    <property type="entry name" value="GPROTEINA"/>
</dbReference>
<evidence type="ECO:0000256" key="13">
    <source>
        <dbReference type="SAM" id="MobiDB-lite"/>
    </source>
</evidence>
<dbReference type="GO" id="GO:0007186">
    <property type="term" value="P:G protein-coupled receptor signaling pathway"/>
    <property type="evidence" value="ECO:0007669"/>
    <property type="project" value="InterPro"/>
</dbReference>
<dbReference type="PANTHER" id="PTHR36486:SF4">
    <property type="entry name" value="PH DOMAIN-CONTAINING PROTEIN"/>
    <property type="match status" value="1"/>
</dbReference>
<dbReference type="InterPro" id="IPR011025">
    <property type="entry name" value="GproteinA_insert"/>
</dbReference>
<feature type="binding site" evidence="11">
    <location>
        <begin position="762"/>
        <end position="765"/>
    </location>
    <ligand>
        <name>GTP</name>
        <dbReference type="ChEBI" id="CHEBI:37565"/>
    </ligand>
</feature>
<dbReference type="InterPro" id="IPR053057">
    <property type="entry name" value="XLG_GTP-binding"/>
</dbReference>
<dbReference type="EMBL" id="PDCK01000044">
    <property type="protein sequence ID" value="PRQ23392.1"/>
    <property type="molecule type" value="Genomic_DNA"/>
</dbReference>
<organism evidence="14 15">
    <name type="scientific">Rosa chinensis</name>
    <name type="common">China rose</name>
    <dbReference type="NCBI Taxonomy" id="74649"/>
    <lineage>
        <taxon>Eukaryota</taxon>
        <taxon>Viridiplantae</taxon>
        <taxon>Streptophyta</taxon>
        <taxon>Embryophyta</taxon>
        <taxon>Tracheophyta</taxon>
        <taxon>Spermatophyta</taxon>
        <taxon>Magnoliopsida</taxon>
        <taxon>eudicotyledons</taxon>
        <taxon>Gunneridae</taxon>
        <taxon>Pentapetalae</taxon>
        <taxon>rosids</taxon>
        <taxon>fabids</taxon>
        <taxon>Rosales</taxon>
        <taxon>Rosaceae</taxon>
        <taxon>Rosoideae</taxon>
        <taxon>Rosoideae incertae sedis</taxon>
        <taxon>Rosa</taxon>
    </lineage>
</organism>
<dbReference type="GO" id="GO:0008270">
    <property type="term" value="F:zinc ion binding"/>
    <property type="evidence" value="ECO:0007669"/>
    <property type="project" value="UniProtKB-KW"/>
</dbReference>
<dbReference type="STRING" id="74649.A0A2P6PNB1"/>
<dbReference type="CDD" id="cd00066">
    <property type="entry name" value="G-alpha"/>
    <property type="match status" value="1"/>
</dbReference>
<keyword evidence="5" id="KW-0862">Zinc</keyword>
<dbReference type="SUPFAM" id="SSF57903">
    <property type="entry name" value="FYVE/PHD zinc finger"/>
    <property type="match status" value="1"/>
</dbReference>
<dbReference type="Gene3D" id="1.10.400.10">
    <property type="entry name" value="GI Alpha 1, domain 2-like"/>
    <property type="match status" value="1"/>
</dbReference>
<dbReference type="OMA" id="CTNKMME"/>
<comment type="similarity">
    <text evidence="10">Belongs to the G-alpha family. XLG subfamily.</text>
</comment>
<protein>
    <submittedName>
        <fullName evidence="14">Putative guanine nucleotide binding protein (G-protein), alpha subunit</fullName>
    </submittedName>
</protein>
<keyword evidence="6" id="KW-0106">Calcium</keyword>
<dbReference type="GO" id="GO:0003924">
    <property type="term" value="F:GTPase activity"/>
    <property type="evidence" value="ECO:0007669"/>
    <property type="project" value="InterPro"/>
</dbReference>
<dbReference type="InterPro" id="IPR027417">
    <property type="entry name" value="P-loop_NTPase"/>
</dbReference>
<evidence type="ECO:0000256" key="8">
    <source>
        <dbReference type="ARBA" id="ARBA00023224"/>
    </source>
</evidence>
<dbReference type="InterPro" id="IPR001019">
    <property type="entry name" value="Gprotein_alpha_su"/>
</dbReference>
<evidence type="ECO:0000256" key="9">
    <source>
        <dbReference type="ARBA" id="ARBA00023242"/>
    </source>
</evidence>
<evidence type="ECO:0000256" key="1">
    <source>
        <dbReference type="ARBA" id="ARBA00004123"/>
    </source>
</evidence>
<feature type="binding site" evidence="11">
    <location>
        <begin position="677"/>
        <end position="681"/>
    </location>
    <ligand>
        <name>GTP</name>
        <dbReference type="ChEBI" id="CHEBI:37565"/>
    </ligand>
</feature>
<dbReference type="Gramene" id="PRQ23392">
    <property type="protein sequence ID" value="PRQ23392"/>
    <property type="gene ID" value="RchiOBHm_Chr6g0260841"/>
</dbReference>
<evidence type="ECO:0000256" key="5">
    <source>
        <dbReference type="ARBA" id="ARBA00022833"/>
    </source>
</evidence>
<dbReference type="SUPFAM" id="SSF52540">
    <property type="entry name" value="P-loop containing nucleoside triphosphate hydrolases"/>
    <property type="match status" value="1"/>
</dbReference>
<dbReference type="PROSITE" id="PS51882">
    <property type="entry name" value="G_ALPHA"/>
    <property type="match status" value="1"/>
</dbReference>
<dbReference type="SUPFAM" id="SSF47895">
    <property type="entry name" value="Transducin (alpha subunit), insertion domain"/>
    <property type="match status" value="1"/>
</dbReference>
<feature type="region of interest" description="Disordered" evidence="13">
    <location>
        <begin position="133"/>
        <end position="152"/>
    </location>
</feature>
<dbReference type="GO" id="GO:0005525">
    <property type="term" value="F:GTP binding"/>
    <property type="evidence" value="ECO:0007669"/>
    <property type="project" value="UniProtKB-KW"/>
</dbReference>
<dbReference type="FunFam" id="1.10.400.10:FF:000005">
    <property type="entry name" value="Extra-large guanine nucleotide-binding protein 3"/>
    <property type="match status" value="1"/>
</dbReference>
<evidence type="ECO:0000256" key="3">
    <source>
        <dbReference type="ARBA" id="ARBA00022741"/>
    </source>
</evidence>
<keyword evidence="12" id="KW-0460">Magnesium</keyword>
<dbReference type="InterPro" id="IPR011011">
    <property type="entry name" value="Znf_FYVE_PHD"/>
</dbReference>
<evidence type="ECO:0000256" key="4">
    <source>
        <dbReference type="ARBA" id="ARBA00022771"/>
    </source>
</evidence>
<evidence type="ECO:0000256" key="7">
    <source>
        <dbReference type="ARBA" id="ARBA00023134"/>
    </source>
</evidence>
<keyword evidence="2 12" id="KW-0479">Metal-binding</keyword>
<dbReference type="Gene3D" id="3.40.50.300">
    <property type="entry name" value="P-loop containing nucleotide triphosphate hydrolases"/>
    <property type="match status" value="1"/>
</dbReference>
<keyword evidence="9" id="KW-0539">Nucleus</keyword>
<feature type="binding site" evidence="12">
    <location>
        <position position="657"/>
    </location>
    <ligand>
        <name>Mg(2+)</name>
        <dbReference type="ChEBI" id="CHEBI:18420"/>
    </ligand>
</feature>
<evidence type="ECO:0000256" key="11">
    <source>
        <dbReference type="PIRSR" id="PIRSR601019-1"/>
    </source>
</evidence>
<comment type="subcellular location">
    <subcellularLocation>
        <location evidence="1">Nucleus</location>
    </subcellularLocation>
</comment>
<accession>A0A2P6PNB1</accession>
<evidence type="ECO:0000256" key="6">
    <source>
        <dbReference type="ARBA" id="ARBA00022837"/>
    </source>
</evidence>
<sequence>MAAAVMRKLSAALASKGADIDVESYEDLSAELEYSFAVEYQGPPVGYEIPHAFPIDIHRIPTAAPVSSPSLLHNLSLPIIQPIAKSSQSRKARVESKLGDEVKVVLDSGEEKGVCSEVGSSGELGCGKLEGEVELGEDGGEGDWGSTESGLSSRSVSSEVFSGREEAGVDEIVPHHVKRPSTVTFRDPDSNDIVVQEVEFNASDGDESLQVRPRVERNGKKGSCYRCGRGNKFTEKEVCIVCGAKYCFDCVLRAMGSMPEGRKCVTCIRFGIDESRRGSIGKSSSMLRRLLTKAQVEVVMKAEISCQANQPPGNLVFVNDEPLTQEELSRLQGCRNPPKNLKPGSYWYDNVSGFWGKDGHRPCQVISPQLNVGGHLKQSASNGDTQIMMNNRVITKLEVFMLTMAGVPCEGKINYWVSADGSYQEEGMNNVKGKIWNTKIKLVCTIFSLPIPTESTNPPPAEEDGNFIEEKLLDKLVLVGYHKSGSSTIFKQAKLLYDVPFSEDERQNIKFMIQSRLYSYLGILLEGREWFEEESLVENRKGELQDEPGPSVITSQLDSKTTYTIGPRLKSFADWLLKNMISGTLEAIFPAATREYAPFVEELWNDPAIQATYNRRNELEMLPRQATYFLNRAVEISRIDYEPSDMDILYAEGITSSNSLNTMEFSLTRSSERSNLDTFYQHNPLQRYQLIRVHSLGGSCKLLEMFEDVDMVIFCVALTDYDEFCEDASGVSINKMMASKQLFESIATHPAFDQKHFLLILNKFDLLEEKIDQVPLTRCEWFNDFNPATSHNPNSSNNNSNNPTLAHRAFQYIAMKFKRLFHTQTDRKLFVSLVTALEPDTVDEALRYASEILRCEEEVPRLINEFSSASIEASSTV</sequence>
<dbReference type="OrthoDB" id="5817230at2759"/>
<keyword evidence="7 11" id="KW-0342">GTP-binding</keyword>
<dbReference type="PANTHER" id="PTHR36486">
    <property type="entry name" value="OS01G0977800 PROTEIN"/>
    <property type="match status" value="1"/>
</dbReference>
<dbReference type="Proteomes" id="UP000238479">
    <property type="component" value="Chromosome 6"/>
</dbReference>
<evidence type="ECO:0000313" key="14">
    <source>
        <dbReference type="EMBL" id="PRQ23392.1"/>
    </source>
</evidence>
<evidence type="ECO:0000313" key="15">
    <source>
        <dbReference type="Proteomes" id="UP000238479"/>
    </source>
</evidence>
<reference evidence="14 15" key="1">
    <citation type="journal article" date="2018" name="Nat. Genet.">
        <title>The Rosa genome provides new insights in the design of modern roses.</title>
        <authorList>
            <person name="Bendahmane M."/>
        </authorList>
    </citation>
    <scope>NUCLEOTIDE SEQUENCE [LARGE SCALE GENOMIC DNA]</scope>
    <source>
        <strain evidence="15">cv. Old Blush</strain>
    </source>
</reference>
<keyword evidence="3 11" id="KW-0547">Nucleotide-binding</keyword>
<evidence type="ECO:0000256" key="12">
    <source>
        <dbReference type="PIRSR" id="PIRSR601019-2"/>
    </source>
</evidence>
<feature type="binding site" evidence="12">
    <location>
        <position position="487"/>
    </location>
    <ligand>
        <name>Mg(2+)</name>
        <dbReference type="ChEBI" id="CHEBI:18420"/>
    </ligand>
</feature>
<dbReference type="AlphaFoldDB" id="A0A2P6PNB1"/>